<keyword evidence="1" id="KW-0479">Metal-binding</keyword>
<evidence type="ECO:0000256" key="2">
    <source>
        <dbReference type="SAM" id="MobiDB-lite"/>
    </source>
</evidence>
<evidence type="ECO:0000259" key="3">
    <source>
        <dbReference type="PROSITE" id="PS50158"/>
    </source>
</evidence>
<organism evidence="4 5">
    <name type="scientific">Carnegiea gigantea</name>
    <dbReference type="NCBI Taxonomy" id="171969"/>
    <lineage>
        <taxon>Eukaryota</taxon>
        <taxon>Viridiplantae</taxon>
        <taxon>Streptophyta</taxon>
        <taxon>Embryophyta</taxon>
        <taxon>Tracheophyta</taxon>
        <taxon>Spermatophyta</taxon>
        <taxon>Magnoliopsida</taxon>
        <taxon>eudicotyledons</taxon>
        <taxon>Gunneridae</taxon>
        <taxon>Pentapetalae</taxon>
        <taxon>Caryophyllales</taxon>
        <taxon>Cactineae</taxon>
        <taxon>Cactaceae</taxon>
        <taxon>Cactoideae</taxon>
        <taxon>Echinocereeae</taxon>
        <taxon>Carnegiea</taxon>
    </lineage>
</organism>
<dbReference type="PANTHER" id="PTHR31286">
    <property type="entry name" value="GLYCINE-RICH CELL WALL STRUCTURAL PROTEIN 1.8-LIKE"/>
    <property type="match status" value="1"/>
</dbReference>
<reference evidence="4" key="1">
    <citation type="submission" date="2022-04" db="EMBL/GenBank/DDBJ databases">
        <title>Carnegiea gigantea Genome sequencing and assembly v2.</title>
        <authorList>
            <person name="Copetti D."/>
            <person name="Sanderson M.J."/>
            <person name="Burquez A."/>
            <person name="Wojciechowski M.F."/>
        </authorList>
    </citation>
    <scope>NUCLEOTIDE SEQUENCE</scope>
    <source>
        <strain evidence="4">SGP5-SGP5p</strain>
        <tissue evidence="4">Aerial part</tissue>
    </source>
</reference>
<feature type="compositionally biased region" description="Basic and acidic residues" evidence="2">
    <location>
        <begin position="172"/>
        <end position="182"/>
    </location>
</feature>
<gene>
    <name evidence="4" type="ORF">Cgig2_005086</name>
</gene>
<accession>A0A9Q1KZF6</accession>
<comment type="caution">
    <text evidence="4">The sequence shown here is derived from an EMBL/GenBank/DDBJ whole genome shotgun (WGS) entry which is preliminary data.</text>
</comment>
<keyword evidence="1" id="KW-0862">Zinc</keyword>
<dbReference type="EMBL" id="JAKOGI010000003">
    <property type="protein sequence ID" value="KAJ8452750.1"/>
    <property type="molecule type" value="Genomic_DNA"/>
</dbReference>
<dbReference type="GO" id="GO:0003676">
    <property type="term" value="F:nucleic acid binding"/>
    <property type="evidence" value="ECO:0007669"/>
    <property type="project" value="InterPro"/>
</dbReference>
<name>A0A9Q1KZF6_9CARY</name>
<dbReference type="Proteomes" id="UP001153076">
    <property type="component" value="Unassembled WGS sequence"/>
</dbReference>
<dbReference type="InterPro" id="IPR001878">
    <property type="entry name" value="Znf_CCHC"/>
</dbReference>
<dbReference type="GO" id="GO:0008270">
    <property type="term" value="F:zinc ion binding"/>
    <property type="evidence" value="ECO:0007669"/>
    <property type="project" value="UniProtKB-KW"/>
</dbReference>
<proteinExistence type="predicted"/>
<evidence type="ECO:0000256" key="1">
    <source>
        <dbReference type="PROSITE-ProRule" id="PRU00047"/>
    </source>
</evidence>
<keyword evidence="5" id="KW-1185">Reference proteome</keyword>
<feature type="domain" description="CCHC-type" evidence="3">
    <location>
        <begin position="103"/>
        <end position="118"/>
    </location>
</feature>
<dbReference type="SUPFAM" id="SSF57756">
    <property type="entry name" value="Retrovirus zinc finger-like domains"/>
    <property type="match status" value="1"/>
</dbReference>
<evidence type="ECO:0000313" key="5">
    <source>
        <dbReference type="Proteomes" id="UP001153076"/>
    </source>
</evidence>
<dbReference type="AlphaFoldDB" id="A0A9Q1KZF6"/>
<dbReference type="OrthoDB" id="1926761at2759"/>
<dbReference type="PANTHER" id="PTHR31286:SF99">
    <property type="entry name" value="DUF4283 DOMAIN-CONTAINING PROTEIN"/>
    <property type="match status" value="1"/>
</dbReference>
<dbReference type="InterPro" id="IPR036875">
    <property type="entry name" value="Znf_CCHC_sf"/>
</dbReference>
<sequence>MAKVLGLFVRYDTITQRIPQLWRPQVWVRFPKLPVECFNKLALFEIAKLDGTPSKVDFATDSVSRARYARVCVEISVGKPLVASIWVVNGWQRIEYENLDLLCLTCGIVGHLEDKCPQLQQTIHAKSTISGKVLPNSSTPHRLPSISGMIDGEPRNQLTEQHGDVIPLDNTRTMDHSPKPNE</sequence>
<dbReference type="InterPro" id="IPR040256">
    <property type="entry name" value="At4g02000-like"/>
</dbReference>
<evidence type="ECO:0000313" key="4">
    <source>
        <dbReference type="EMBL" id="KAJ8452750.1"/>
    </source>
</evidence>
<feature type="region of interest" description="Disordered" evidence="2">
    <location>
        <begin position="151"/>
        <end position="182"/>
    </location>
</feature>
<protein>
    <recommendedName>
        <fullName evidence="3">CCHC-type domain-containing protein</fullName>
    </recommendedName>
</protein>
<dbReference type="PROSITE" id="PS50158">
    <property type="entry name" value="ZF_CCHC"/>
    <property type="match status" value="1"/>
</dbReference>
<keyword evidence="1" id="KW-0863">Zinc-finger</keyword>